<dbReference type="AlphaFoldDB" id="A0A939K2R0"/>
<dbReference type="Proteomes" id="UP000664034">
    <property type="component" value="Unassembled WGS sequence"/>
</dbReference>
<feature type="transmembrane region" description="Helical" evidence="1">
    <location>
        <begin position="72"/>
        <end position="94"/>
    </location>
</feature>
<dbReference type="Gene3D" id="1.20.120.1630">
    <property type="match status" value="1"/>
</dbReference>
<evidence type="ECO:0000256" key="1">
    <source>
        <dbReference type="SAM" id="Phobius"/>
    </source>
</evidence>
<comment type="caution">
    <text evidence="2">The sequence shown here is derived from an EMBL/GenBank/DDBJ whole genome shotgun (WGS) entry which is preliminary data.</text>
</comment>
<keyword evidence="1" id="KW-1133">Transmembrane helix</keyword>
<feature type="transmembrane region" description="Helical" evidence="1">
    <location>
        <begin position="128"/>
        <end position="146"/>
    </location>
</feature>
<keyword evidence="3" id="KW-1185">Reference proteome</keyword>
<sequence>MQTYVLLLLSWALFGIVHSVTATSWLKNSRFIAKLVSPAYYRLVYNALAILTFIPVWLALHEAPVQLIGHWHGLPLAGGFLVGLGVGVSCMALRQYDLAEFVGWPTSASTDTASLRRSGLLRYVRHPLYSGILLIAAGLVVAELSWRQALFGGCAFAYIRTGIYFEERKLVRLFGDQYLRFRQQVPMLIPSLRPAAATTN</sequence>
<keyword evidence="1" id="KW-0812">Transmembrane</keyword>
<name>A0A939K2R0_9BACT</name>
<proteinExistence type="predicted"/>
<evidence type="ECO:0000313" key="3">
    <source>
        <dbReference type="Proteomes" id="UP000664034"/>
    </source>
</evidence>
<gene>
    <name evidence="2" type="ORF">J2I47_08495</name>
</gene>
<organism evidence="2 3">
    <name type="scientific">Fibrella rubiginis</name>
    <dbReference type="NCBI Taxonomy" id="2817060"/>
    <lineage>
        <taxon>Bacteria</taxon>
        <taxon>Pseudomonadati</taxon>
        <taxon>Bacteroidota</taxon>
        <taxon>Cytophagia</taxon>
        <taxon>Cytophagales</taxon>
        <taxon>Spirosomataceae</taxon>
        <taxon>Fibrella</taxon>
    </lineage>
</organism>
<dbReference type="EMBL" id="JAFMYV010000003">
    <property type="protein sequence ID" value="MBO0936579.1"/>
    <property type="molecule type" value="Genomic_DNA"/>
</dbReference>
<evidence type="ECO:0000313" key="2">
    <source>
        <dbReference type="EMBL" id="MBO0936579.1"/>
    </source>
</evidence>
<feature type="transmembrane region" description="Helical" evidence="1">
    <location>
        <begin position="43"/>
        <end position="60"/>
    </location>
</feature>
<reference evidence="2" key="1">
    <citation type="submission" date="2021-03" db="EMBL/GenBank/DDBJ databases">
        <title>Fibrella sp. HMF5335 genome sequencing and assembly.</title>
        <authorList>
            <person name="Kang H."/>
            <person name="Kim H."/>
            <person name="Bae S."/>
            <person name="Joh K."/>
        </authorList>
    </citation>
    <scope>NUCLEOTIDE SEQUENCE</scope>
    <source>
        <strain evidence="2">HMF5335</strain>
    </source>
</reference>
<keyword evidence="1" id="KW-0472">Membrane</keyword>
<accession>A0A939K2R0</accession>
<protein>
    <submittedName>
        <fullName evidence="2">Isoprenylcysteine carboxylmethyltransferase family protein</fullName>
    </submittedName>
</protein>
<dbReference type="RefSeq" id="WP_207364135.1">
    <property type="nucleotide sequence ID" value="NZ_JAFMYV010000003.1"/>
</dbReference>